<feature type="transmembrane region" description="Helical" evidence="1">
    <location>
        <begin position="6"/>
        <end position="27"/>
    </location>
</feature>
<sequence length="113" mass="12552">MQRRGWIGTEVALAVGSLVIICVECVREISRQDALDFRGLALLVEVFVSSYVVVAALALTQFRHGTLAPNFEEPFTDADIVDSPNCVEITVYNLISRQSRFRENHRLPSGSVT</sequence>
<comment type="caution">
    <text evidence="2">The sequence shown here is derived from an EMBL/GenBank/DDBJ whole genome shotgun (WGS) entry which is preliminary data.</text>
</comment>
<dbReference type="EMBL" id="CAKKTJ010000284">
    <property type="protein sequence ID" value="CAH0478981.1"/>
    <property type="molecule type" value="Genomic_DNA"/>
</dbReference>
<keyword evidence="1" id="KW-0472">Membrane</keyword>
<organism evidence="2 3">
    <name type="scientific">Peronospora belbahrii</name>
    <dbReference type="NCBI Taxonomy" id="622444"/>
    <lineage>
        <taxon>Eukaryota</taxon>
        <taxon>Sar</taxon>
        <taxon>Stramenopiles</taxon>
        <taxon>Oomycota</taxon>
        <taxon>Peronosporomycetes</taxon>
        <taxon>Peronosporales</taxon>
        <taxon>Peronosporaceae</taxon>
        <taxon>Peronospora</taxon>
    </lineage>
</organism>
<dbReference type="Proteomes" id="UP001160483">
    <property type="component" value="Unassembled WGS sequence"/>
</dbReference>
<reference evidence="2" key="1">
    <citation type="submission" date="2021-11" db="EMBL/GenBank/DDBJ databases">
        <authorList>
            <person name="Islam A."/>
            <person name="Islam S."/>
            <person name="Flora M.S."/>
            <person name="Rahman M."/>
            <person name="Ziaur R.M."/>
            <person name="Epstein J.H."/>
            <person name="Hassan M."/>
            <person name="Klassen M."/>
            <person name="Woodard K."/>
            <person name="Webb A."/>
            <person name="Webby R.J."/>
            <person name="El Zowalaty M.E."/>
        </authorList>
    </citation>
    <scope>NUCLEOTIDE SEQUENCE</scope>
    <source>
        <strain evidence="2">Pbs3</strain>
    </source>
</reference>
<keyword evidence="1" id="KW-1133">Transmembrane helix</keyword>
<protein>
    <submittedName>
        <fullName evidence="2">Uncharacterized protein</fullName>
    </submittedName>
</protein>
<accession>A0AAU9L588</accession>
<gene>
    <name evidence="2" type="ORF">PBS003_LOCUS5654</name>
</gene>
<evidence type="ECO:0000313" key="2">
    <source>
        <dbReference type="EMBL" id="CAH0478981.1"/>
    </source>
</evidence>
<evidence type="ECO:0000256" key="1">
    <source>
        <dbReference type="SAM" id="Phobius"/>
    </source>
</evidence>
<keyword evidence="1" id="KW-0812">Transmembrane</keyword>
<dbReference type="AlphaFoldDB" id="A0AAU9L588"/>
<name>A0AAU9L588_9STRA</name>
<feature type="transmembrane region" description="Helical" evidence="1">
    <location>
        <begin position="39"/>
        <end position="59"/>
    </location>
</feature>
<evidence type="ECO:0000313" key="3">
    <source>
        <dbReference type="Proteomes" id="UP001160483"/>
    </source>
</evidence>
<proteinExistence type="predicted"/>